<dbReference type="AlphaFoldDB" id="A0AAN7E7G8"/>
<dbReference type="Pfam" id="PF24980">
    <property type="entry name" value="LSU"/>
    <property type="match status" value="1"/>
</dbReference>
<accession>A0AAN7E7G8</accession>
<reference evidence="2 3" key="1">
    <citation type="journal article" date="2023" name="G3 (Bethesda)">
        <title>A haplotype-resolved chromosome-scale genome for Quercus rubra L. provides insights into the genetics of adaptive traits for red oak species.</title>
        <authorList>
            <person name="Kapoor B."/>
            <person name="Jenkins J."/>
            <person name="Schmutz J."/>
            <person name="Zhebentyayeva T."/>
            <person name="Kuelheim C."/>
            <person name="Coggeshall M."/>
            <person name="Heim C."/>
            <person name="Lasky J.R."/>
            <person name="Leites L."/>
            <person name="Islam-Faridi N."/>
            <person name="Romero-Severson J."/>
            <person name="DeLeo V.L."/>
            <person name="Lucas S.M."/>
            <person name="Lazic D."/>
            <person name="Gailing O."/>
            <person name="Carlson J."/>
            <person name="Staton M."/>
        </authorList>
    </citation>
    <scope>NUCLEOTIDE SEQUENCE [LARGE SCALE GENOMIC DNA]</scope>
    <source>
        <strain evidence="2">Pseudo-F2</strain>
    </source>
</reference>
<dbReference type="Proteomes" id="UP001324115">
    <property type="component" value="Unassembled WGS sequence"/>
</dbReference>
<dbReference type="EMBL" id="JAXUIC010000011">
    <property type="protein sequence ID" value="KAK4564660.1"/>
    <property type="molecule type" value="Genomic_DNA"/>
</dbReference>
<dbReference type="PANTHER" id="PTHR34283">
    <property type="entry name" value="PROTEIN RESPONSE TO LOW SULFUR 1"/>
    <property type="match status" value="1"/>
</dbReference>
<dbReference type="PANTHER" id="PTHR34283:SF1">
    <property type="entry name" value="PROTEIN RESPONSE TO LOW SULFUR 1"/>
    <property type="match status" value="1"/>
</dbReference>
<evidence type="ECO:0000313" key="3">
    <source>
        <dbReference type="Proteomes" id="UP001324115"/>
    </source>
</evidence>
<comment type="caution">
    <text evidence="2">The sequence shown here is derived from an EMBL/GenBank/DDBJ whole genome shotgun (WGS) entry which is preliminary data.</text>
</comment>
<protein>
    <submittedName>
        <fullName evidence="2">Uncharacterized protein</fullName>
    </submittedName>
</protein>
<keyword evidence="3" id="KW-1185">Reference proteome</keyword>
<proteinExistence type="predicted"/>
<evidence type="ECO:0000313" key="2">
    <source>
        <dbReference type="EMBL" id="KAK4564660.1"/>
    </source>
</evidence>
<feature type="region of interest" description="Disordered" evidence="1">
    <location>
        <begin position="1"/>
        <end position="20"/>
    </location>
</feature>
<organism evidence="2 3">
    <name type="scientific">Quercus rubra</name>
    <name type="common">Northern red oak</name>
    <name type="synonym">Quercus borealis</name>
    <dbReference type="NCBI Taxonomy" id="3512"/>
    <lineage>
        <taxon>Eukaryota</taxon>
        <taxon>Viridiplantae</taxon>
        <taxon>Streptophyta</taxon>
        <taxon>Embryophyta</taxon>
        <taxon>Tracheophyta</taxon>
        <taxon>Spermatophyta</taxon>
        <taxon>Magnoliopsida</taxon>
        <taxon>eudicotyledons</taxon>
        <taxon>Gunneridae</taxon>
        <taxon>Pentapetalae</taxon>
        <taxon>rosids</taxon>
        <taxon>fabids</taxon>
        <taxon>Fagales</taxon>
        <taxon>Fagaceae</taxon>
        <taxon>Quercus</taxon>
    </lineage>
</organism>
<name>A0AAN7E7G8_QUERU</name>
<sequence length="101" mass="11963">MGPKQEEETTLSLRKRNEELERELRKSKEREEQMKQELQRAWERLKIAEEGEERLCSQLAELEAESVIDARASHARILSLMEQLSQPHSLPSDPKKLFYEK</sequence>
<dbReference type="InterPro" id="IPR039282">
    <property type="entry name" value="LSU"/>
</dbReference>
<dbReference type="GO" id="GO:0098869">
    <property type="term" value="P:cellular oxidant detoxification"/>
    <property type="evidence" value="ECO:0007669"/>
    <property type="project" value="InterPro"/>
</dbReference>
<evidence type="ECO:0000256" key="1">
    <source>
        <dbReference type="SAM" id="MobiDB-lite"/>
    </source>
</evidence>
<gene>
    <name evidence="2" type="ORF">RGQ29_006656</name>
</gene>